<dbReference type="InterPro" id="IPR002035">
    <property type="entry name" value="VWF_A"/>
</dbReference>
<dbReference type="InParanoid" id="G0N730"/>
<dbReference type="AlphaFoldDB" id="G0N730"/>
<dbReference type="STRING" id="135651.G0N730"/>
<dbReference type="eggNOG" id="ENOG502TGYJ">
    <property type="taxonomic scope" value="Eukaryota"/>
</dbReference>
<feature type="domain" description="C-type lectin" evidence="2">
    <location>
        <begin position="616"/>
        <end position="737"/>
    </location>
</feature>
<organism evidence="5">
    <name type="scientific">Caenorhabditis brenneri</name>
    <name type="common">Nematode worm</name>
    <dbReference type="NCBI Taxonomy" id="135651"/>
    <lineage>
        <taxon>Eukaryota</taxon>
        <taxon>Metazoa</taxon>
        <taxon>Ecdysozoa</taxon>
        <taxon>Nematoda</taxon>
        <taxon>Chromadorea</taxon>
        <taxon>Rhabditida</taxon>
        <taxon>Rhabditina</taxon>
        <taxon>Rhabditomorpha</taxon>
        <taxon>Rhabditoidea</taxon>
        <taxon>Rhabditidae</taxon>
        <taxon>Peloderinae</taxon>
        <taxon>Caenorhabditis</taxon>
    </lineage>
</organism>
<evidence type="ECO:0000256" key="1">
    <source>
        <dbReference type="SAM" id="SignalP"/>
    </source>
</evidence>
<dbReference type="OMA" id="ATAMANC"/>
<dbReference type="GO" id="GO:0045087">
    <property type="term" value="P:innate immune response"/>
    <property type="evidence" value="ECO:0007669"/>
    <property type="project" value="TreeGrafter"/>
</dbReference>
<dbReference type="PROSITE" id="PS50041">
    <property type="entry name" value="C_TYPE_LECTIN_2"/>
    <property type="match status" value="2"/>
</dbReference>
<name>G0N730_CAEBE</name>
<keyword evidence="5" id="KW-1185">Reference proteome</keyword>
<dbReference type="HOGENOM" id="CLU_359525_0_0_1"/>
<dbReference type="PROSITE" id="PS50234">
    <property type="entry name" value="VWFA"/>
    <property type="match status" value="2"/>
</dbReference>
<dbReference type="EMBL" id="GL379846">
    <property type="protein sequence ID" value="EGT54474.1"/>
    <property type="molecule type" value="Genomic_DNA"/>
</dbReference>
<feature type="domain" description="VWFA" evidence="3">
    <location>
        <begin position="410"/>
        <end position="590"/>
    </location>
</feature>
<dbReference type="PANTHER" id="PTHR31024:SF8">
    <property type="entry name" value="C-TYPE LECTIN DOMAIN-CONTAINING PROTEIN"/>
    <property type="match status" value="1"/>
</dbReference>
<accession>G0N730</accession>
<dbReference type="OrthoDB" id="5797882at2759"/>
<dbReference type="InterPro" id="IPR016187">
    <property type="entry name" value="CTDL_fold"/>
</dbReference>
<evidence type="ECO:0000313" key="5">
    <source>
        <dbReference type="Proteomes" id="UP000008068"/>
    </source>
</evidence>
<dbReference type="PANTHER" id="PTHR31024">
    <property type="entry name" value="C-TYPE LECTIN"/>
    <property type="match status" value="1"/>
</dbReference>
<dbReference type="Proteomes" id="UP000008068">
    <property type="component" value="Unassembled WGS sequence"/>
</dbReference>
<feature type="chain" id="PRO_5003405277" evidence="1">
    <location>
        <begin position="20"/>
        <end position="749"/>
    </location>
</feature>
<feature type="domain" description="VWFA" evidence="3">
    <location>
        <begin position="35"/>
        <end position="215"/>
    </location>
</feature>
<evidence type="ECO:0000259" key="3">
    <source>
        <dbReference type="PROSITE" id="PS50234"/>
    </source>
</evidence>
<dbReference type="SUPFAM" id="SSF56436">
    <property type="entry name" value="C-type lectin-like"/>
    <property type="match status" value="2"/>
</dbReference>
<dbReference type="SUPFAM" id="SSF53300">
    <property type="entry name" value="vWA-like"/>
    <property type="match status" value="2"/>
</dbReference>
<sequence>MKKLLAIFLAFLVLPYTLSISDRKCGSDVTRLWLDVVIIIDNCSIMNTNLVYETISGIFNKNLQIGTGYDDPRSTRVGFITYNYNATDVADFYKLQSWADLDGQIRALKMTPLATTTQSKMDVALNAAIKMINSTAGFRDNYKKMIIVFTSVHGSYKSTPPKDVAKAIKMRGIPVITVNTGSSSDTQAYLKNIASDNMSFAMADGNTTQEILQAMTNMNIYISANCFCPLHWYQYQYPFNNWQNRYGTCIISPSTVAGNRDLAKDYCHQNYDKAYLVNELDQQKRTVNFAYINAVSPQPVNAFYNGLLNINNAWYWDQPNGQQLKALDPNSGAPPARSACIADMKYSDGTTAWTPVSCTNSFRFICERVTCDTDNYCDIQMKCFVSKSITQSQSVTDRSCGTDVTRMWLDIVFVVDNSRNMNLYKVYDTISNLFSQFTQIGTGYDDPRSTRVGFITYNYNATDVADFYKLESWSDLNNQIQQLSTTPLSRNDQTYIDTGLAAAIRMLNATVGMRDNYKKVVVLFTSKYDYYFNYPEDQAKQLRNNGVTIMTVNTGGDQDTSDNLKQKIASKKMAFAMSDGNTTQELQRALLATNCFCRPDWMQYHYPLNSNDIYSNYGICVYRSPTAMNRNNAQNFCHGLTPTSYLVSELDEQKRAFNWEYLNSKGSDPAHAFFNGLTSFNGTWWWDQPTGMPMWPLDPMSGAAPARPGCVADMKYSDGTFSWTPISCFNLFRFLCESVACDTDNYCEF</sequence>
<proteinExistence type="predicted"/>
<dbReference type="Gene3D" id="3.10.100.10">
    <property type="entry name" value="Mannose-Binding Protein A, subunit A"/>
    <property type="match status" value="2"/>
</dbReference>
<protein>
    <submittedName>
        <fullName evidence="4">Uncharacterized protein</fullName>
    </submittedName>
</protein>
<dbReference type="CDD" id="cd00037">
    <property type="entry name" value="CLECT"/>
    <property type="match status" value="2"/>
</dbReference>
<dbReference type="SMART" id="SM00327">
    <property type="entry name" value="VWA"/>
    <property type="match status" value="2"/>
</dbReference>
<dbReference type="Pfam" id="PF00092">
    <property type="entry name" value="VWA"/>
    <property type="match status" value="2"/>
</dbReference>
<reference evidence="5" key="1">
    <citation type="submission" date="2011-07" db="EMBL/GenBank/DDBJ databases">
        <authorList>
            <consortium name="Caenorhabditis brenneri Sequencing and Analysis Consortium"/>
            <person name="Wilson R.K."/>
        </authorList>
    </citation>
    <scope>NUCLEOTIDE SEQUENCE [LARGE SCALE GENOMIC DNA]</scope>
    <source>
        <strain evidence="5">PB2801</strain>
    </source>
</reference>
<dbReference type="Gene3D" id="3.40.50.410">
    <property type="entry name" value="von Willebrand factor, type A domain"/>
    <property type="match status" value="2"/>
</dbReference>
<feature type="domain" description="C-type lectin" evidence="2">
    <location>
        <begin position="263"/>
        <end position="367"/>
    </location>
</feature>
<feature type="signal peptide" evidence="1">
    <location>
        <begin position="1"/>
        <end position="19"/>
    </location>
</feature>
<evidence type="ECO:0000259" key="2">
    <source>
        <dbReference type="PROSITE" id="PS50041"/>
    </source>
</evidence>
<gene>
    <name evidence="4" type="ORF">CAEBREN_12648</name>
</gene>
<keyword evidence="1" id="KW-0732">Signal</keyword>
<evidence type="ECO:0000313" key="4">
    <source>
        <dbReference type="EMBL" id="EGT54474.1"/>
    </source>
</evidence>
<dbReference type="SMART" id="SM00034">
    <property type="entry name" value="CLECT"/>
    <property type="match status" value="2"/>
</dbReference>
<dbReference type="InterPro" id="IPR036465">
    <property type="entry name" value="vWFA_dom_sf"/>
</dbReference>
<dbReference type="InterPro" id="IPR001304">
    <property type="entry name" value="C-type_lectin-like"/>
</dbReference>
<dbReference type="InterPro" id="IPR016186">
    <property type="entry name" value="C-type_lectin-like/link_sf"/>
</dbReference>